<evidence type="ECO:0000313" key="2">
    <source>
        <dbReference type="EMBL" id="KAK3557620.1"/>
    </source>
</evidence>
<keyword evidence="3" id="KW-1185">Reference proteome</keyword>
<evidence type="ECO:0000313" key="3">
    <source>
        <dbReference type="Proteomes" id="UP001274896"/>
    </source>
</evidence>
<dbReference type="Proteomes" id="UP001274896">
    <property type="component" value="Unassembled WGS sequence"/>
</dbReference>
<comment type="caution">
    <text evidence="2">The sequence shown here is derived from an EMBL/GenBank/DDBJ whole genome shotgun (WGS) entry which is preliminary data.</text>
</comment>
<feature type="compositionally biased region" description="Basic and acidic residues" evidence="1">
    <location>
        <begin position="77"/>
        <end position="92"/>
    </location>
</feature>
<feature type="compositionally biased region" description="Polar residues" evidence="1">
    <location>
        <begin position="1"/>
        <end position="15"/>
    </location>
</feature>
<dbReference type="EMBL" id="JAUCMX010000001">
    <property type="protein sequence ID" value="KAK3557620.1"/>
    <property type="molecule type" value="Genomic_DNA"/>
</dbReference>
<gene>
    <name evidence="2" type="ORF">QTP70_030811</name>
</gene>
<accession>A0AAE0RLN1</accession>
<sequence>MEQRTGTSTSTSTHPFSIPAYPTTASRGTWSPSQETTGTKQGTPWTGCQSIAGPNLTRYRQFRNANQPTMHVFGPGRKPEYPEETPEARGEHANSTGV</sequence>
<reference evidence="2" key="1">
    <citation type="submission" date="2023-06" db="EMBL/GenBank/DDBJ databases">
        <title>Male Hemibagrus guttatus genome.</title>
        <authorList>
            <person name="Bian C."/>
        </authorList>
    </citation>
    <scope>NUCLEOTIDE SEQUENCE</scope>
    <source>
        <strain evidence="2">Male_cb2023</strain>
        <tissue evidence="2">Muscle</tissue>
    </source>
</reference>
<proteinExistence type="predicted"/>
<organism evidence="2 3">
    <name type="scientific">Hemibagrus guttatus</name>
    <dbReference type="NCBI Taxonomy" id="175788"/>
    <lineage>
        <taxon>Eukaryota</taxon>
        <taxon>Metazoa</taxon>
        <taxon>Chordata</taxon>
        <taxon>Craniata</taxon>
        <taxon>Vertebrata</taxon>
        <taxon>Euteleostomi</taxon>
        <taxon>Actinopterygii</taxon>
        <taxon>Neopterygii</taxon>
        <taxon>Teleostei</taxon>
        <taxon>Ostariophysi</taxon>
        <taxon>Siluriformes</taxon>
        <taxon>Bagridae</taxon>
        <taxon>Hemibagrus</taxon>
    </lineage>
</organism>
<name>A0AAE0RLN1_9TELE</name>
<feature type="region of interest" description="Disordered" evidence="1">
    <location>
        <begin position="68"/>
        <end position="98"/>
    </location>
</feature>
<evidence type="ECO:0000256" key="1">
    <source>
        <dbReference type="SAM" id="MobiDB-lite"/>
    </source>
</evidence>
<dbReference type="AlphaFoldDB" id="A0AAE0RLN1"/>
<feature type="region of interest" description="Disordered" evidence="1">
    <location>
        <begin position="1"/>
        <end position="47"/>
    </location>
</feature>
<feature type="compositionally biased region" description="Polar residues" evidence="1">
    <location>
        <begin position="23"/>
        <end position="47"/>
    </location>
</feature>
<protein>
    <submittedName>
        <fullName evidence="2">Uncharacterized protein</fullName>
    </submittedName>
</protein>